<dbReference type="SUPFAM" id="SSF51735">
    <property type="entry name" value="NAD(P)-binding Rossmann-fold domains"/>
    <property type="match status" value="1"/>
</dbReference>
<keyword evidence="2" id="KW-0560">Oxidoreductase</keyword>
<gene>
    <name evidence="5" type="ORF">DFJ66_5508</name>
</gene>
<dbReference type="RefSeq" id="WP_121225051.1">
    <property type="nucleotide sequence ID" value="NZ_JBIUBA010000017.1"/>
</dbReference>
<dbReference type="InterPro" id="IPR020904">
    <property type="entry name" value="Sc_DH/Rdtase_CS"/>
</dbReference>
<dbReference type="GO" id="GO:0016020">
    <property type="term" value="C:membrane"/>
    <property type="evidence" value="ECO:0007669"/>
    <property type="project" value="TreeGrafter"/>
</dbReference>
<evidence type="ECO:0000313" key="6">
    <source>
        <dbReference type="Proteomes" id="UP000272729"/>
    </source>
</evidence>
<dbReference type="AlphaFoldDB" id="A0A495XD70"/>
<dbReference type="InterPro" id="IPR036291">
    <property type="entry name" value="NAD(P)-bd_dom_sf"/>
</dbReference>
<dbReference type="PANTHER" id="PTHR44196:SF1">
    <property type="entry name" value="DEHYDROGENASE_REDUCTASE SDR FAMILY MEMBER 7B"/>
    <property type="match status" value="1"/>
</dbReference>
<dbReference type="Pfam" id="PF00106">
    <property type="entry name" value="adh_short"/>
    <property type="match status" value="1"/>
</dbReference>
<sequence>MHVESSTVLVTGATGGLGHAIARGLAARGAKLVLTGRKEAELKALAAEVGGRALVADLADGAGVRKLVEEVGEVDVLVANAALPASGKLTDFSTDEVRRALSVNLDAPIALTHALLPGMVERRRGHVVLIGSVAGKVSMPFASLYNATKFGLRGFALGVRQDLAGTGVGVSVVQPGMVRDAGMFADTGAKPPAGMRTVSPRQVADAVVEAVEKNRAEITVAPVELRVVSTLGSAFPGFVEAFLRRSRSDDLMAEMAESNKAKR</sequence>
<evidence type="ECO:0000259" key="4">
    <source>
        <dbReference type="SMART" id="SM00822"/>
    </source>
</evidence>
<dbReference type="SMART" id="SM00822">
    <property type="entry name" value="PKS_KR"/>
    <property type="match status" value="1"/>
</dbReference>
<dbReference type="EMBL" id="RBXR01000001">
    <property type="protein sequence ID" value="RKT72200.1"/>
    <property type="molecule type" value="Genomic_DNA"/>
</dbReference>
<evidence type="ECO:0000256" key="3">
    <source>
        <dbReference type="RuleBase" id="RU000363"/>
    </source>
</evidence>
<feature type="domain" description="Ketoreductase" evidence="4">
    <location>
        <begin position="6"/>
        <end position="181"/>
    </location>
</feature>
<protein>
    <submittedName>
        <fullName evidence="5">Short-subunit dehydrogenase</fullName>
    </submittedName>
</protein>
<evidence type="ECO:0000256" key="1">
    <source>
        <dbReference type="ARBA" id="ARBA00006484"/>
    </source>
</evidence>
<evidence type="ECO:0000313" key="5">
    <source>
        <dbReference type="EMBL" id="RKT72200.1"/>
    </source>
</evidence>
<dbReference type="PRINTS" id="PR00081">
    <property type="entry name" value="GDHRDH"/>
</dbReference>
<reference evidence="5 6" key="1">
    <citation type="submission" date="2018-10" db="EMBL/GenBank/DDBJ databases">
        <title>Sequencing the genomes of 1000 actinobacteria strains.</title>
        <authorList>
            <person name="Klenk H.-P."/>
        </authorList>
    </citation>
    <scope>NUCLEOTIDE SEQUENCE [LARGE SCALE GENOMIC DNA]</scope>
    <source>
        <strain evidence="5 6">DSM 43911</strain>
    </source>
</reference>
<dbReference type="PANTHER" id="PTHR44196">
    <property type="entry name" value="DEHYDROGENASE/REDUCTASE SDR FAMILY MEMBER 7B"/>
    <property type="match status" value="1"/>
</dbReference>
<comment type="similarity">
    <text evidence="1 3">Belongs to the short-chain dehydrogenases/reductases (SDR) family.</text>
</comment>
<comment type="caution">
    <text evidence="5">The sequence shown here is derived from an EMBL/GenBank/DDBJ whole genome shotgun (WGS) entry which is preliminary data.</text>
</comment>
<accession>A0A495XD70</accession>
<dbReference type="InterPro" id="IPR057326">
    <property type="entry name" value="KR_dom"/>
</dbReference>
<name>A0A495XD70_9PSEU</name>
<keyword evidence="6" id="KW-1185">Reference proteome</keyword>
<dbReference type="PROSITE" id="PS00061">
    <property type="entry name" value="ADH_SHORT"/>
    <property type="match status" value="1"/>
</dbReference>
<dbReference type="InterPro" id="IPR002347">
    <property type="entry name" value="SDR_fam"/>
</dbReference>
<proteinExistence type="inferred from homology"/>
<dbReference type="Proteomes" id="UP000272729">
    <property type="component" value="Unassembled WGS sequence"/>
</dbReference>
<organism evidence="5 6">
    <name type="scientific">Saccharothrix variisporea</name>
    <dbReference type="NCBI Taxonomy" id="543527"/>
    <lineage>
        <taxon>Bacteria</taxon>
        <taxon>Bacillati</taxon>
        <taxon>Actinomycetota</taxon>
        <taxon>Actinomycetes</taxon>
        <taxon>Pseudonocardiales</taxon>
        <taxon>Pseudonocardiaceae</taxon>
        <taxon>Saccharothrix</taxon>
    </lineage>
</organism>
<dbReference type="Gene3D" id="3.40.50.720">
    <property type="entry name" value="NAD(P)-binding Rossmann-like Domain"/>
    <property type="match status" value="1"/>
</dbReference>
<dbReference type="OrthoDB" id="5178125at2"/>
<dbReference type="GO" id="GO:0016491">
    <property type="term" value="F:oxidoreductase activity"/>
    <property type="evidence" value="ECO:0007669"/>
    <property type="project" value="UniProtKB-KW"/>
</dbReference>
<dbReference type="PRINTS" id="PR00080">
    <property type="entry name" value="SDRFAMILY"/>
</dbReference>
<evidence type="ECO:0000256" key="2">
    <source>
        <dbReference type="ARBA" id="ARBA00023002"/>
    </source>
</evidence>